<dbReference type="Proteomes" id="UP000235114">
    <property type="component" value="Unassembled WGS sequence"/>
</dbReference>
<comment type="caution">
    <text evidence="1">The sequence shown here is derived from an EMBL/GenBank/DDBJ whole genome shotgun (WGS) entry which is preliminary data.</text>
</comment>
<protein>
    <submittedName>
        <fullName evidence="1">Uncharacterized protein</fullName>
    </submittedName>
</protein>
<reference evidence="1 2" key="1">
    <citation type="submission" date="2017-12" db="EMBL/GenBank/DDBJ databases">
        <title>Comparative Functional Genomics of Dry Heat Resistant strains isolated from the Viking Spacecraft.</title>
        <authorList>
            <person name="Seuylemezian A."/>
            <person name="Cooper K."/>
            <person name="Vaishampayan P."/>
        </authorList>
    </citation>
    <scope>NUCLEOTIDE SEQUENCE [LARGE SCALE GENOMIC DNA]</scope>
    <source>
        <strain evidence="1 2">ATCC 29669</strain>
    </source>
</reference>
<feature type="non-terminal residue" evidence="1">
    <location>
        <position position="119"/>
    </location>
</feature>
<dbReference type="RefSeq" id="WP_101621584.1">
    <property type="nucleotide sequence ID" value="NZ_PGVD01000112.1"/>
</dbReference>
<evidence type="ECO:0000313" key="2">
    <source>
        <dbReference type="Proteomes" id="UP000235114"/>
    </source>
</evidence>
<evidence type="ECO:0000313" key="1">
    <source>
        <dbReference type="EMBL" id="PLR88018.1"/>
    </source>
</evidence>
<dbReference type="EMBL" id="PGVD01000112">
    <property type="protein sequence ID" value="PLR88018.1"/>
    <property type="molecule type" value="Genomic_DNA"/>
</dbReference>
<keyword evidence="2" id="KW-1185">Reference proteome</keyword>
<accession>A0ABX4SX73</accession>
<organism evidence="1 2">
    <name type="scientific">Bacillus canaveralius</name>
    <dbReference type="NCBI Taxonomy" id="1403243"/>
    <lineage>
        <taxon>Bacteria</taxon>
        <taxon>Bacillati</taxon>
        <taxon>Bacillota</taxon>
        <taxon>Bacilli</taxon>
        <taxon>Bacillales</taxon>
        <taxon>Bacillaceae</taxon>
        <taxon>Bacillus</taxon>
    </lineage>
</organism>
<sequence length="119" mass="13772">MENLEIILSDFDKEEIQTLVYDDLKLSTLTVKSSHFYDSRLGKDMNFFEVKSIQEIFAPKGAGNIVLEQLYLGVILKDVIIIFSFDEKYGDIVFNFPATEIFVGTEEEIKSKFKRLVNF</sequence>
<gene>
    <name evidence="1" type="ORF">CVD25_23060</name>
</gene>
<name>A0ABX4SX73_9BACI</name>
<proteinExistence type="predicted"/>